<evidence type="ECO:0000313" key="2">
    <source>
        <dbReference type="Proteomes" id="UP000218334"/>
    </source>
</evidence>
<organism evidence="1 2">
    <name type="scientific">Armillaria solidipes</name>
    <dbReference type="NCBI Taxonomy" id="1076256"/>
    <lineage>
        <taxon>Eukaryota</taxon>
        <taxon>Fungi</taxon>
        <taxon>Dikarya</taxon>
        <taxon>Basidiomycota</taxon>
        <taxon>Agaricomycotina</taxon>
        <taxon>Agaricomycetes</taxon>
        <taxon>Agaricomycetidae</taxon>
        <taxon>Agaricales</taxon>
        <taxon>Marasmiineae</taxon>
        <taxon>Physalacriaceae</taxon>
        <taxon>Armillaria</taxon>
    </lineage>
</organism>
<keyword evidence="2" id="KW-1185">Reference proteome</keyword>
<accession>A0A2H3BBD8</accession>
<dbReference type="EMBL" id="KZ293452">
    <property type="protein sequence ID" value="PBK64322.1"/>
    <property type="molecule type" value="Genomic_DNA"/>
</dbReference>
<gene>
    <name evidence="1" type="ORF">ARMSODRAFT_470268</name>
</gene>
<reference evidence="2" key="1">
    <citation type="journal article" date="2017" name="Nat. Ecol. Evol.">
        <title>Genome expansion and lineage-specific genetic innovations in the forest pathogenic fungi Armillaria.</title>
        <authorList>
            <person name="Sipos G."/>
            <person name="Prasanna A.N."/>
            <person name="Walter M.C."/>
            <person name="O'Connor E."/>
            <person name="Balint B."/>
            <person name="Krizsan K."/>
            <person name="Kiss B."/>
            <person name="Hess J."/>
            <person name="Varga T."/>
            <person name="Slot J."/>
            <person name="Riley R."/>
            <person name="Boka B."/>
            <person name="Rigling D."/>
            <person name="Barry K."/>
            <person name="Lee J."/>
            <person name="Mihaltcheva S."/>
            <person name="LaButti K."/>
            <person name="Lipzen A."/>
            <person name="Waldron R."/>
            <person name="Moloney N.M."/>
            <person name="Sperisen C."/>
            <person name="Kredics L."/>
            <person name="Vagvoelgyi C."/>
            <person name="Patrignani A."/>
            <person name="Fitzpatrick D."/>
            <person name="Nagy I."/>
            <person name="Doyle S."/>
            <person name="Anderson J.B."/>
            <person name="Grigoriev I.V."/>
            <person name="Gueldener U."/>
            <person name="Muensterkoetter M."/>
            <person name="Nagy L.G."/>
        </authorList>
    </citation>
    <scope>NUCLEOTIDE SEQUENCE [LARGE SCALE GENOMIC DNA]</scope>
    <source>
        <strain evidence="2">28-4</strain>
    </source>
</reference>
<proteinExistence type="predicted"/>
<dbReference type="Proteomes" id="UP000218334">
    <property type="component" value="Unassembled WGS sequence"/>
</dbReference>
<sequence length="146" mass="16231">MCMAVSKNIATAHSSTCYIMINVVTFGIVYNLSLVVDSMHQKCLPHISFQSDPLQVCGLRRRDLWKIGDSPFRAIDAINRYGQEEFCVVPCVAAWSRGAWLRGCVVVSVVDTSPDSYQKLIKSIKRDESRRVPLISVAPSIEPASL</sequence>
<dbReference type="AlphaFoldDB" id="A0A2H3BBD8"/>
<name>A0A2H3BBD8_9AGAR</name>
<protein>
    <submittedName>
        <fullName evidence="1">Uncharacterized protein</fullName>
    </submittedName>
</protein>
<evidence type="ECO:0000313" key="1">
    <source>
        <dbReference type="EMBL" id="PBK64322.1"/>
    </source>
</evidence>